<keyword evidence="2" id="KW-0547">Nucleotide-binding</keyword>
<dbReference type="InterPro" id="IPR025158">
    <property type="entry name" value="Mg_chelat-rel_C"/>
</dbReference>
<evidence type="ECO:0000256" key="3">
    <source>
        <dbReference type="ARBA" id="ARBA00022840"/>
    </source>
</evidence>
<dbReference type="GO" id="GO:0003677">
    <property type="term" value="F:DNA binding"/>
    <property type="evidence" value="ECO:0007669"/>
    <property type="project" value="InterPro"/>
</dbReference>
<dbReference type="Pfam" id="PF13335">
    <property type="entry name" value="Mg_chelatase_C"/>
    <property type="match status" value="1"/>
</dbReference>
<dbReference type="GO" id="GO:0005524">
    <property type="term" value="F:ATP binding"/>
    <property type="evidence" value="ECO:0007669"/>
    <property type="project" value="UniProtKB-KW"/>
</dbReference>
<dbReference type="Gene3D" id="3.40.50.300">
    <property type="entry name" value="P-loop containing nucleotide triphosphate hydrolases"/>
    <property type="match status" value="1"/>
</dbReference>
<dbReference type="AlphaFoldDB" id="A0A4R3Y659"/>
<dbReference type="InterPro" id="IPR001208">
    <property type="entry name" value="MCM_dom"/>
</dbReference>
<gene>
    <name evidence="5" type="ORF">EDC63_10715</name>
</gene>
<sequence length="300" mass="32904">MLAIMITLGLIVYNMLMVGPPGTGKSMLATRFPGILPSMSEEEALESAALHSIGSGGFKTELWRRRPYRAPHHTASAVALVGGGSNPRPGEISLAHHGVLFLDELPEFDRKVLEVLREPLESGQINISRAARQVEFPAKFQLIAAMNPCPCGYLGHSNGKCSCTPDQVQRYRSKISGPVLDRIDIQIEVPALPQEELTAQAQGEFSEAIHARVEITHQTQKDRQGKANARLSTQEIDQWCVPDEAGEAMLKQAIARLNLSARAYHRILKIARTIADMAGAQSIAGAHIAEAIQYRRFDRN</sequence>
<comment type="similarity">
    <text evidence="1">Belongs to the Mg-chelatase subunits D/I family. ComM subfamily.</text>
</comment>
<dbReference type="SMART" id="SM00382">
    <property type="entry name" value="AAA"/>
    <property type="match status" value="1"/>
</dbReference>
<dbReference type="PANTHER" id="PTHR32039">
    <property type="entry name" value="MAGNESIUM-CHELATASE SUBUNIT CHLI"/>
    <property type="match status" value="1"/>
</dbReference>
<dbReference type="EMBL" id="SMCO01000007">
    <property type="protein sequence ID" value="TCV86328.1"/>
    <property type="molecule type" value="Genomic_DNA"/>
</dbReference>
<protein>
    <submittedName>
        <fullName evidence="5">Magnesium chelatase family protein</fullName>
    </submittedName>
</protein>
<keyword evidence="6" id="KW-1185">Reference proteome</keyword>
<dbReference type="InterPro" id="IPR003593">
    <property type="entry name" value="AAA+_ATPase"/>
</dbReference>
<reference evidence="5 6" key="1">
    <citation type="submission" date="2019-03" db="EMBL/GenBank/DDBJ databases">
        <title>Genomic Encyclopedia of Type Strains, Phase IV (KMG-IV): sequencing the most valuable type-strain genomes for metagenomic binning, comparative biology and taxonomic classification.</title>
        <authorList>
            <person name="Goeker M."/>
        </authorList>
    </citation>
    <scope>NUCLEOTIDE SEQUENCE [LARGE SCALE GENOMIC DNA]</scope>
    <source>
        <strain evidence="5 6">DSM 100309</strain>
    </source>
</reference>
<comment type="caution">
    <text evidence="5">The sequence shown here is derived from an EMBL/GenBank/DDBJ whole genome shotgun (WGS) entry which is preliminary data.</text>
</comment>
<dbReference type="InterPro" id="IPR000523">
    <property type="entry name" value="Mg_chelatse_chII-like_cat_dom"/>
</dbReference>
<evidence type="ECO:0000259" key="4">
    <source>
        <dbReference type="SMART" id="SM00382"/>
    </source>
</evidence>
<proteinExistence type="inferred from homology"/>
<feature type="domain" description="AAA+ ATPase" evidence="4">
    <location>
        <begin position="11"/>
        <end position="193"/>
    </location>
</feature>
<dbReference type="InterPro" id="IPR045006">
    <property type="entry name" value="CHLI-like"/>
</dbReference>
<name>A0A4R3Y659_9PROT</name>
<accession>A0A4R3Y659</accession>
<evidence type="ECO:0000256" key="2">
    <source>
        <dbReference type="ARBA" id="ARBA00022741"/>
    </source>
</evidence>
<keyword evidence="3" id="KW-0067">ATP-binding</keyword>
<dbReference type="InterPro" id="IPR004482">
    <property type="entry name" value="Mg_chelat-rel"/>
</dbReference>
<dbReference type="InterPro" id="IPR027417">
    <property type="entry name" value="P-loop_NTPase"/>
</dbReference>
<dbReference type="Proteomes" id="UP000295367">
    <property type="component" value="Unassembled WGS sequence"/>
</dbReference>
<evidence type="ECO:0000256" key="1">
    <source>
        <dbReference type="ARBA" id="ARBA00006354"/>
    </source>
</evidence>
<dbReference type="SUPFAM" id="SSF52540">
    <property type="entry name" value="P-loop containing nucleoside triphosphate hydrolases"/>
    <property type="match status" value="1"/>
</dbReference>
<evidence type="ECO:0000313" key="6">
    <source>
        <dbReference type="Proteomes" id="UP000295367"/>
    </source>
</evidence>
<dbReference type="PRINTS" id="PR01657">
    <property type="entry name" value="MCMFAMILY"/>
</dbReference>
<dbReference type="PANTHER" id="PTHR32039:SF7">
    <property type="entry name" value="COMPETENCE PROTEIN COMM"/>
    <property type="match status" value="1"/>
</dbReference>
<evidence type="ECO:0000313" key="5">
    <source>
        <dbReference type="EMBL" id="TCV86328.1"/>
    </source>
</evidence>
<dbReference type="NCBIfam" id="TIGR00368">
    <property type="entry name" value="YifB family Mg chelatase-like AAA ATPase"/>
    <property type="match status" value="1"/>
</dbReference>
<dbReference type="Pfam" id="PF01078">
    <property type="entry name" value="Mg_chelatase"/>
    <property type="match status" value="1"/>
</dbReference>
<organism evidence="5 6">
    <name type="scientific">Sulfurirhabdus autotrophica</name>
    <dbReference type="NCBI Taxonomy" id="1706046"/>
    <lineage>
        <taxon>Bacteria</taxon>
        <taxon>Pseudomonadati</taxon>
        <taxon>Pseudomonadota</taxon>
        <taxon>Betaproteobacteria</taxon>
        <taxon>Nitrosomonadales</taxon>
        <taxon>Sulfuricellaceae</taxon>
        <taxon>Sulfurirhabdus</taxon>
    </lineage>
</organism>